<evidence type="ECO:0000313" key="3">
    <source>
        <dbReference type="EMBL" id="BBB24751.1"/>
    </source>
</evidence>
<keyword evidence="1" id="KW-0175">Coiled coil</keyword>
<organism evidence="3 4">
    <name type="scientific">Amphritea japonica ATCC BAA-1530</name>
    <dbReference type="NCBI Taxonomy" id="1278309"/>
    <lineage>
        <taxon>Bacteria</taxon>
        <taxon>Pseudomonadati</taxon>
        <taxon>Pseudomonadota</taxon>
        <taxon>Gammaproteobacteria</taxon>
        <taxon>Oceanospirillales</taxon>
        <taxon>Oceanospirillaceae</taxon>
        <taxon>Amphritea</taxon>
    </lineage>
</organism>
<accession>A0A7R6SR30</accession>
<gene>
    <name evidence="3" type="ORF">AMJAP_0152</name>
</gene>
<dbReference type="RefSeq" id="WP_019621077.1">
    <property type="nucleotide sequence ID" value="NZ_AP014545.1"/>
</dbReference>
<name>A0A7R6SR30_9GAMM</name>
<evidence type="ECO:0000256" key="2">
    <source>
        <dbReference type="SAM" id="SignalP"/>
    </source>
</evidence>
<dbReference type="KEGG" id="ajp:AMJAP_0152"/>
<dbReference type="Proteomes" id="UP000595663">
    <property type="component" value="Chromosome"/>
</dbReference>
<evidence type="ECO:0000256" key="1">
    <source>
        <dbReference type="SAM" id="Coils"/>
    </source>
</evidence>
<dbReference type="InterPro" id="IPR021242">
    <property type="entry name" value="DUF2799"/>
</dbReference>
<dbReference type="Pfam" id="PF10973">
    <property type="entry name" value="DUF2799"/>
    <property type="match status" value="1"/>
</dbReference>
<feature type="signal peptide" evidence="2">
    <location>
        <begin position="1"/>
        <end position="22"/>
    </location>
</feature>
<proteinExistence type="predicted"/>
<feature type="coiled-coil region" evidence="1">
    <location>
        <begin position="126"/>
        <end position="205"/>
    </location>
</feature>
<keyword evidence="2" id="KW-0732">Signal</keyword>
<dbReference type="AlphaFoldDB" id="A0A7R6SR30"/>
<dbReference type="EMBL" id="AP014545">
    <property type="protein sequence ID" value="BBB24751.1"/>
    <property type="molecule type" value="Genomic_DNA"/>
</dbReference>
<reference evidence="3 4" key="1">
    <citation type="journal article" date="2008" name="Int. J. Syst. Evol. Microbiol.">
        <title>Amphritea japonica sp. nov. and Amphritea balenae sp. nov., isolated from the sediment adjacent to sperm whale carcasses off Kagoshima, Japan.</title>
        <authorList>
            <person name="Miyazaki M."/>
            <person name="Nogi Y."/>
            <person name="Fujiwara Y."/>
            <person name="Kawato M."/>
            <person name="Nagahama T."/>
            <person name="Kubokawa K."/>
            <person name="Horikoshi K."/>
        </authorList>
    </citation>
    <scope>NUCLEOTIDE SEQUENCE [LARGE SCALE GENOMIC DNA]</scope>
    <source>
        <strain evidence="3 4">ATCC BAA-1530</strain>
    </source>
</reference>
<keyword evidence="4" id="KW-1185">Reference proteome</keyword>
<evidence type="ECO:0000313" key="4">
    <source>
        <dbReference type="Proteomes" id="UP000595663"/>
    </source>
</evidence>
<dbReference type="OrthoDB" id="5917215at2"/>
<protein>
    <recommendedName>
        <fullName evidence="5">DUF2799 domain-containing protein</fullName>
    </recommendedName>
</protein>
<sequence>MASPFLVRLLSLGLVLSLTGCATLDREDCLTANWELIGFNDGVVGRSAERLEQHREACSEYGVVPQMEDYLQGYDRGTDRYCTAANGYKIARAGQAYTSACIADYYPGFERGFELGQEAFEQVDRVKRMTKTLQQLRKEQRADESEVSEKRDQLIADGISSDQRAGLLLDIDELQQQVARRSRQIKQQKHKVDMERRYLRQLEADLRQQL</sequence>
<evidence type="ECO:0008006" key="5">
    <source>
        <dbReference type="Google" id="ProtNLM"/>
    </source>
</evidence>
<feature type="chain" id="PRO_5032708657" description="DUF2799 domain-containing protein" evidence="2">
    <location>
        <begin position="23"/>
        <end position="210"/>
    </location>
</feature>